<feature type="compositionally biased region" description="Gly residues" evidence="1">
    <location>
        <begin position="279"/>
        <end position="294"/>
    </location>
</feature>
<dbReference type="PANTHER" id="PTHR28096:SF1">
    <property type="entry name" value="PROTEIN FAF1"/>
    <property type="match status" value="1"/>
</dbReference>
<name>A0A6G1GRK0_9PEZI</name>
<feature type="compositionally biased region" description="Basic and acidic residues" evidence="1">
    <location>
        <begin position="241"/>
        <end position="251"/>
    </location>
</feature>
<feature type="compositionally biased region" description="Basic and acidic residues" evidence="1">
    <location>
        <begin position="214"/>
        <end position="234"/>
    </location>
</feature>
<organism evidence="2 3">
    <name type="scientific">Aulographum hederae CBS 113979</name>
    <dbReference type="NCBI Taxonomy" id="1176131"/>
    <lineage>
        <taxon>Eukaryota</taxon>
        <taxon>Fungi</taxon>
        <taxon>Dikarya</taxon>
        <taxon>Ascomycota</taxon>
        <taxon>Pezizomycotina</taxon>
        <taxon>Dothideomycetes</taxon>
        <taxon>Pleosporomycetidae</taxon>
        <taxon>Aulographales</taxon>
        <taxon>Aulographaceae</taxon>
    </lineage>
</organism>
<sequence>MAVALGKRKREAVRVGRRALSEEHEGSDESESEADMQEIFRRHFEARFEPLPEQPKPTEEEESDEDDDEEMVGKESEWEGLSSGPEDEIEVVEHALNIPGGDGEETLSKKELRAFMSAKPPSAVSIAASSTLAPGKPTEDDEAGEKVNLKNDLALQRLLSESHLLDSSTSTGPVGKNRHKATDLRLLSLGSKSSILTQQKMPMAHRKGIIAKAATKEETRRREAKEAGVVLEKEKKKRRKGVEENRWRDRGVGGPSVGKFRDGALVLSRRDVAAIRGPSGRGGRGGKGGRGGGGKGKKRGASGGTIRI</sequence>
<evidence type="ECO:0008006" key="4">
    <source>
        <dbReference type="Google" id="ProtNLM"/>
    </source>
</evidence>
<dbReference type="InterPro" id="IPR053030">
    <property type="entry name" value="Ribosomal_biogenesis_FAF1-like"/>
</dbReference>
<evidence type="ECO:0000256" key="1">
    <source>
        <dbReference type="SAM" id="MobiDB-lite"/>
    </source>
</evidence>
<gene>
    <name evidence="2" type="ORF">K402DRAFT_361068</name>
</gene>
<dbReference type="Proteomes" id="UP000800041">
    <property type="component" value="Unassembled WGS sequence"/>
</dbReference>
<dbReference type="GO" id="GO:0000462">
    <property type="term" value="P:maturation of SSU-rRNA from tricistronic rRNA transcript (SSU-rRNA, 5.8S rRNA, LSU-rRNA)"/>
    <property type="evidence" value="ECO:0007669"/>
    <property type="project" value="TreeGrafter"/>
</dbReference>
<reference evidence="2" key="1">
    <citation type="journal article" date="2020" name="Stud. Mycol.">
        <title>101 Dothideomycetes genomes: a test case for predicting lifestyles and emergence of pathogens.</title>
        <authorList>
            <person name="Haridas S."/>
            <person name="Albert R."/>
            <person name="Binder M."/>
            <person name="Bloem J."/>
            <person name="Labutti K."/>
            <person name="Salamov A."/>
            <person name="Andreopoulos B."/>
            <person name="Baker S."/>
            <person name="Barry K."/>
            <person name="Bills G."/>
            <person name="Bluhm B."/>
            <person name="Cannon C."/>
            <person name="Castanera R."/>
            <person name="Culley D."/>
            <person name="Daum C."/>
            <person name="Ezra D."/>
            <person name="Gonzalez J."/>
            <person name="Henrissat B."/>
            <person name="Kuo A."/>
            <person name="Liang C."/>
            <person name="Lipzen A."/>
            <person name="Lutzoni F."/>
            <person name="Magnuson J."/>
            <person name="Mondo S."/>
            <person name="Nolan M."/>
            <person name="Ohm R."/>
            <person name="Pangilinan J."/>
            <person name="Park H.-J."/>
            <person name="Ramirez L."/>
            <person name="Alfaro M."/>
            <person name="Sun H."/>
            <person name="Tritt A."/>
            <person name="Yoshinaga Y."/>
            <person name="Zwiers L.-H."/>
            <person name="Turgeon B."/>
            <person name="Goodwin S."/>
            <person name="Spatafora J."/>
            <person name="Crous P."/>
            <person name="Grigoriev I."/>
        </authorList>
    </citation>
    <scope>NUCLEOTIDE SEQUENCE</scope>
    <source>
        <strain evidence="2">CBS 113979</strain>
    </source>
</reference>
<keyword evidence="3" id="KW-1185">Reference proteome</keyword>
<evidence type="ECO:0000313" key="2">
    <source>
        <dbReference type="EMBL" id="KAF1983379.1"/>
    </source>
</evidence>
<dbReference type="Pfam" id="PF15375">
    <property type="entry name" value="FSAF1"/>
    <property type="match status" value="1"/>
</dbReference>
<proteinExistence type="predicted"/>
<dbReference type="GO" id="GO:0005730">
    <property type="term" value="C:nucleolus"/>
    <property type="evidence" value="ECO:0007669"/>
    <property type="project" value="TreeGrafter"/>
</dbReference>
<dbReference type="PANTHER" id="PTHR28096">
    <property type="entry name" value="PROTEIN FAF1"/>
    <property type="match status" value="1"/>
</dbReference>
<evidence type="ECO:0000313" key="3">
    <source>
        <dbReference type="Proteomes" id="UP000800041"/>
    </source>
</evidence>
<feature type="compositionally biased region" description="Acidic residues" evidence="1">
    <location>
        <begin position="25"/>
        <end position="36"/>
    </location>
</feature>
<dbReference type="AlphaFoldDB" id="A0A6G1GRK0"/>
<dbReference type="InterPro" id="IPR027973">
    <property type="entry name" value="FSAF1-like"/>
</dbReference>
<accession>A0A6G1GRK0</accession>
<feature type="compositionally biased region" description="Acidic residues" evidence="1">
    <location>
        <begin position="59"/>
        <end position="70"/>
    </location>
</feature>
<feature type="compositionally biased region" description="Basic and acidic residues" evidence="1">
    <location>
        <begin position="38"/>
        <end position="50"/>
    </location>
</feature>
<feature type="compositionally biased region" description="Basic residues" evidence="1">
    <location>
        <begin position="1"/>
        <end position="17"/>
    </location>
</feature>
<feature type="region of interest" description="Disordered" evidence="1">
    <location>
        <begin position="1"/>
        <end position="89"/>
    </location>
</feature>
<protein>
    <recommendedName>
        <fullName evidence="4">Protein FAF1</fullName>
    </recommendedName>
</protein>
<feature type="region of interest" description="Disordered" evidence="1">
    <location>
        <begin position="199"/>
        <end position="308"/>
    </location>
</feature>
<dbReference type="EMBL" id="ML977175">
    <property type="protein sequence ID" value="KAF1983379.1"/>
    <property type="molecule type" value="Genomic_DNA"/>
</dbReference>
<dbReference type="OrthoDB" id="5556956at2759"/>